<keyword evidence="2" id="KW-1185">Reference proteome</keyword>
<proteinExistence type="predicted"/>
<reference evidence="1 2" key="1">
    <citation type="submission" date="2021-03" db="EMBL/GenBank/DDBJ databases">
        <title>Genomic Encyclopedia of Type Strains, Phase IV (KMG-IV): sequencing the most valuable type-strain genomes for metagenomic binning, comparative biology and taxonomic classification.</title>
        <authorList>
            <person name="Goeker M."/>
        </authorList>
    </citation>
    <scope>NUCLEOTIDE SEQUENCE [LARGE SCALE GENOMIC DNA]</scope>
    <source>
        <strain evidence="1 2">DSM 26048</strain>
    </source>
</reference>
<dbReference type="SUPFAM" id="SSF75005">
    <property type="entry name" value="Arabinanase/levansucrase/invertase"/>
    <property type="match status" value="1"/>
</dbReference>
<protein>
    <recommendedName>
        <fullName evidence="3">Glycosyl hydrolase family 32 N-terminal domain-containing protein</fullName>
    </recommendedName>
</protein>
<organism evidence="1 2">
    <name type="scientific">Paenibacillus eucommiae</name>
    <dbReference type="NCBI Taxonomy" id="1355755"/>
    <lineage>
        <taxon>Bacteria</taxon>
        <taxon>Bacillati</taxon>
        <taxon>Bacillota</taxon>
        <taxon>Bacilli</taxon>
        <taxon>Bacillales</taxon>
        <taxon>Paenibacillaceae</taxon>
        <taxon>Paenibacillus</taxon>
    </lineage>
</organism>
<dbReference type="RefSeq" id="WP_209970912.1">
    <property type="nucleotide sequence ID" value="NZ_JAGGLB010000004.1"/>
</dbReference>
<dbReference type="InterPro" id="IPR023296">
    <property type="entry name" value="Glyco_hydro_beta-prop_sf"/>
</dbReference>
<dbReference type="Gene3D" id="2.115.10.20">
    <property type="entry name" value="Glycosyl hydrolase domain, family 43"/>
    <property type="match status" value="1"/>
</dbReference>
<evidence type="ECO:0000313" key="2">
    <source>
        <dbReference type="Proteomes" id="UP001519287"/>
    </source>
</evidence>
<sequence>MSTKPSTFYFPTIGTKVDDNPVLFPIDGGLFPLRKNLCVYYSKPNVHGQPVIRPSDNPDAPDSLASHFYGTVLYDEGKYRMWYLGMTVDYNPDLEAEELAEAKKRYSEIAMGPICYAESDDGINWVKPNLGKLKYKGSSNNNAIYLPDAIVHCPTIIKDEEDPDPQRRYKMVYQYFLHTEPTNHWGTMRTATSPNGIDWTVGPRNPILEFVEHASFYKYRGVYMINGHKNSHWNRGEGGSLGGRQGYVYMSTDFENWLEETAESFTLPEPLEREKRGVEKEYTQVHLGTAPILYSTTAVGLYCIWYNHEEFGKISGDFGLVISNDGVRFHEPIKEFVYMSTEDSPIAPDVKKSYTVVLCQANGIINVGDETLIYHGRWLNSGTEAQKEYAEIALATLPRDRWGAVGLYPNETKGSLWSVPLVWPDEDFDIILNADGAQGMRVEISDERFQLHPQFAHASSGYVETANGLDCVVKWNHASLRQLAGETVRIRIHLEKTDDQDPKLYAVYLKKR</sequence>
<accession>A0ABS4IRC2</accession>
<comment type="caution">
    <text evidence="1">The sequence shown here is derived from an EMBL/GenBank/DDBJ whole genome shotgun (WGS) entry which is preliminary data.</text>
</comment>
<evidence type="ECO:0008006" key="3">
    <source>
        <dbReference type="Google" id="ProtNLM"/>
    </source>
</evidence>
<evidence type="ECO:0000313" key="1">
    <source>
        <dbReference type="EMBL" id="MBP1990112.1"/>
    </source>
</evidence>
<dbReference type="Proteomes" id="UP001519287">
    <property type="component" value="Unassembled WGS sequence"/>
</dbReference>
<name>A0ABS4IRC2_9BACL</name>
<gene>
    <name evidence="1" type="ORF">J2Z66_001710</name>
</gene>
<dbReference type="EMBL" id="JAGGLB010000004">
    <property type="protein sequence ID" value="MBP1990112.1"/>
    <property type="molecule type" value="Genomic_DNA"/>
</dbReference>